<accession>A0A388KHR2</accession>
<organism evidence="11 12">
    <name type="scientific">Chara braunii</name>
    <name type="common">Braun's stonewort</name>
    <dbReference type="NCBI Taxonomy" id="69332"/>
    <lineage>
        <taxon>Eukaryota</taxon>
        <taxon>Viridiplantae</taxon>
        <taxon>Streptophyta</taxon>
        <taxon>Charophyceae</taxon>
        <taxon>Charales</taxon>
        <taxon>Characeae</taxon>
        <taxon>Chara</taxon>
    </lineage>
</organism>
<dbReference type="Gramene" id="GBG69600">
    <property type="protein sequence ID" value="GBG69600"/>
    <property type="gene ID" value="CBR_g4430"/>
</dbReference>
<evidence type="ECO:0000256" key="3">
    <source>
        <dbReference type="ARBA" id="ARBA00010793"/>
    </source>
</evidence>
<evidence type="ECO:0000256" key="9">
    <source>
        <dbReference type="ARBA" id="ARBA00023136"/>
    </source>
</evidence>
<dbReference type="GO" id="GO:0099402">
    <property type="term" value="P:plant organ development"/>
    <property type="evidence" value="ECO:0007669"/>
    <property type="project" value="TreeGrafter"/>
</dbReference>
<evidence type="ECO:0000313" key="12">
    <source>
        <dbReference type="Proteomes" id="UP000265515"/>
    </source>
</evidence>
<comment type="caution">
    <text evidence="11">The sequence shown here is derived from an EMBL/GenBank/DDBJ whole genome shotgun (WGS) entry which is preliminary data.</text>
</comment>
<dbReference type="PANTHER" id="PTHR31038:SF2">
    <property type="entry name" value="PROTEIN RETICULATA-RELATED 1, CHLOROPLASTIC"/>
    <property type="match status" value="1"/>
</dbReference>
<dbReference type="Pfam" id="PF11891">
    <property type="entry name" value="RETICULATA-like"/>
    <property type="match status" value="1"/>
</dbReference>
<gene>
    <name evidence="11" type="ORF">CBR_g4430</name>
</gene>
<keyword evidence="5" id="KW-0934">Plastid</keyword>
<feature type="region of interest" description="Disordered" evidence="10">
    <location>
        <begin position="29"/>
        <end position="48"/>
    </location>
</feature>
<dbReference type="InterPro" id="IPR021825">
    <property type="entry name" value="RETICULATA-related"/>
</dbReference>
<evidence type="ECO:0000256" key="10">
    <source>
        <dbReference type="SAM" id="MobiDB-lite"/>
    </source>
</evidence>
<proteinExistence type="inferred from homology"/>
<evidence type="ECO:0000256" key="6">
    <source>
        <dbReference type="ARBA" id="ARBA00022692"/>
    </source>
</evidence>
<keyword evidence="12" id="KW-1185">Reference proteome</keyword>
<feature type="compositionally biased region" description="Basic and acidic residues" evidence="10">
    <location>
        <begin position="666"/>
        <end position="681"/>
    </location>
</feature>
<dbReference type="OrthoDB" id="513951at2759"/>
<name>A0A388KHR2_CHABU</name>
<evidence type="ECO:0000256" key="1">
    <source>
        <dbReference type="ARBA" id="ARBA00004141"/>
    </source>
</evidence>
<keyword evidence="9" id="KW-0472">Membrane</keyword>
<evidence type="ECO:0000313" key="11">
    <source>
        <dbReference type="EMBL" id="GBG69600.1"/>
    </source>
</evidence>
<dbReference type="Proteomes" id="UP000265515">
    <property type="component" value="Unassembled WGS sequence"/>
</dbReference>
<feature type="compositionally biased region" description="Basic and acidic residues" evidence="10">
    <location>
        <begin position="226"/>
        <end position="235"/>
    </location>
</feature>
<keyword evidence="6" id="KW-0812">Transmembrane</keyword>
<feature type="region of interest" description="Disordered" evidence="10">
    <location>
        <begin position="95"/>
        <end position="157"/>
    </location>
</feature>
<evidence type="ECO:0000256" key="8">
    <source>
        <dbReference type="ARBA" id="ARBA00022989"/>
    </source>
</evidence>
<dbReference type="PANTHER" id="PTHR31038">
    <property type="entry name" value="EXPRESSED PROTEIN-RELATED"/>
    <property type="match status" value="1"/>
</dbReference>
<feature type="region of interest" description="Disordered" evidence="10">
    <location>
        <begin position="610"/>
        <end position="649"/>
    </location>
</feature>
<protein>
    <submittedName>
        <fullName evidence="11">Uncharacterized protein</fullName>
    </submittedName>
</protein>
<evidence type="ECO:0000256" key="5">
    <source>
        <dbReference type="ARBA" id="ARBA00022640"/>
    </source>
</evidence>
<comment type="subcellular location">
    <subcellularLocation>
        <location evidence="1">Membrane</location>
        <topology evidence="1">Multi-pass membrane protein</topology>
    </subcellularLocation>
    <subcellularLocation>
        <location evidence="2">Plastid</location>
        <location evidence="2">Chloroplast</location>
    </subcellularLocation>
</comment>
<dbReference type="EMBL" id="BFEA01000117">
    <property type="protein sequence ID" value="GBG69600.1"/>
    <property type="molecule type" value="Genomic_DNA"/>
</dbReference>
<dbReference type="GO" id="GO:0009706">
    <property type="term" value="C:chloroplast inner membrane"/>
    <property type="evidence" value="ECO:0007669"/>
    <property type="project" value="TreeGrafter"/>
</dbReference>
<evidence type="ECO:0000256" key="4">
    <source>
        <dbReference type="ARBA" id="ARBA00022528"/>
    </source>
</evidence>
<evidence type="ECO:0000256" key="2">
    <source>
        <dbReference type="ARBA" id="ARBA00004229"/>
    </source>
</evidence>
<feature type="compositionally biased region" description="Basic residues" evidence="10">
    <location>
        <begin position="711"/>
        <end position="721"/>
    </location>
</feature>
<dbReference type="AlphaFoldDB" id="A0A388KHR2"/>
<feature type="compositionally biased region" description="Low complexity" evidence="10">
    <location>
        <begin position="639"/>
        <end position="648"/>
    </location>
</feature>
<feature type="compositionally biased region" description="Low complexity" evidence="10">
    <location>
        <begin position="687"/>
        <end position="710"/>
    </location>
</feature>
<evidence type="ECO:0000256" key="7">
    <source>
        <dbReference type="ARBA" id="ARBA00022946"/>
    </source>
</evidence>
<keyword evidence="4" id="KW-0150">Chloroplast</keyword>
<sequence length="721" mass="74985">MAAQALSYRSALRSPSTCVAAPCATSTSEESSNSYLHHSAQAGGRSAGRTRRWAAYLGGLGCKVQQQGKAGSTGGNGSGGEPSFFALNHSCCRKQRRRGPTSASSSISYNRAAGGREGKKNGGGAGGAQSWRLAQRGGAERSGARRGSSSCACSGGGGGGRSYAARRSSAMPSSSAALCAAMGGGGGGGGVIEDRDEVGAAFPSAMMVPTCARGYGSFSGATLERSKLDLSKPEIRSTPQTEDGGGGGDIGKKNFNGGGDGGDDGGDDDDYFDDFDDGDDGDDKGVFSRRAAIPELFDKATINAVLQEWFKTMRDLPLGLRQAVEMGLASSVQITRFMSFSARPTIARAVSRMTPLSVSRGLIGRMVADPGYLQKLAFEQGMTIVLNLLWEIQHRGAKIKEEWDLAAMNIMAAIVCNGAVVWALAPSRSFGTLARYDWQNVLQKLPNHVFDKSYPLREFSRGSRVASFFVKMVELGAVGMAVGAVSSAAGSGLVELKRRRRRAAAAGGGGGGGGGGEEEVKLSVPVPSIATGATGYGAFLGISSNLRYQLINGIDRGMGQSFNNLSFVILCTLALRGANTWLGEPSRRQWLGMDVEPAFTLQQVRAYRRPSALGGGGGAKQTRAGKDKGSGSRAGGAKGSSSGSGSLGFLPSFQWPQPLRHAFSAAREEEALAPARGEREMVGTGGTATAARAPSRTRSSGAGSGQQQKRQPQRTVKKRKQ</sequence>
<reference evidence="11 12" key="1">
    <citation type="journal article" date="2018" name="Cell">
        <title>The Chara Genome: Secondary Complexity and Implications for Plant Terrestrialization.</title>
        <authorList>
            <person name="Nishiyama T."/>
            <person name="Sakayama H."/>
            <person name="Vries J.D."/>
            <person name="Buschmann H."/>
            <person name="Saint-Marcoux D."/>
            <person name="Ullrich K.K."/>
            <person name="Haas F.B."/>
            <person name="Vanderstraeten L."/>
            <person name="Becker D."/>
            <person name="Lang D."/>
            <person name="Vosolsobe S."/>
            <person name="Rombauts S."/>
            <person name="Wilhelmsson P.K.I."/>
            <person name="Janitza P."/>
            <person name="Kern R."/>
            <person name="Heyl A."/>
            <person name="Rumpler F."/>
            <person name="Villalobos L.I.A.C."/>
            <person name="Clay J.M."/>
            <person name="Skokan R."/>
            <person name="Toyoda A."/>
            <person name="Suzuki Y."/>
            <person name="Kagoshima H."/>
            <person name="Schijlen E."/>
            <person name="Tajeshwar N."/>
            <person name="Catarino B."/>
            <person name="Hetherington A.J."/>
            <person name="Saltykova A."/>
            <person name="Bonnot C."/>
            <person name="Breuninger H."/>
            <person name="Symeonidi A."/>
            <person name="Radhakrishnan G.V."/>
            <person name="Van Nieuwerburgh F."/>
            <person name="Deforce D."/>
            <person name="Chang C."/>
            <person name="Karol K.G."/>
            <person name="Hedrich R."/>
            <person name="Ulvskov P."/>
            <person name="Glockner G."/>
            <person name="Delwiche C.F."/>
            <person name="Petrasek J."/>
            <person name="Van de Peer Y."/>
            <person name="Friml J."/>
            <person name="Beilby M."/>
            <person name="Dolan L."/>
            <person name="Kohara Y."/>
            <person name="Sugano S."/>
            <person name="Fujiyama A."/>
            <person name="Delaux P.-M."/>
            <person name="Quint M."/>
            <person name="TheiBen G."/>
            <person name="Hagemann M."/>
            <person name="Harholt J."/>
            <person name="Dunand C."/>
            <person name="Zachgo S."/>
            <person name="Langdale J."/>
            <person name="Maumus F."/>
            <person name="Straeten D.V.D."/>
            <person name="Gould S.B."/>
            <person name="Rensing S.A."/>
        </authorList>
    </citation>
    <scope>NUCLEOTIDE SEQUENCE [LARGE SCALE GENOMIC DNA]</scope>
    <source>
        <strain evidence="11 12">S276</strain>
    </source>
</reference>
<feature type="region of interest" description="Disordered" evidence="10">
    <location>
        <begin position="226"/>
        <end position="279"/>
    </location>
</feature>
<comment type="similarity">
    <text evidence="3">Belongs to the RETICULATA family.</text>
</comment>
<keyword evidence="8" id="KW-1133">Transmembrane helix</keyword>
<feature type="compositionally biased region" description="Acidic residues" evidence="10">
    <location>
        <begin position="261"/>
        <end position="279"/>
    </location>
</feature>
<feature type="region of interest" description="Disordered" evidence="10">
    <location>
        <begin position="666"/>
        <end position="721"/>
    </location>
</feature>
<keyword evidence="7" id="KW-0809">Transit peptide</keyword>